<feature type="transmembrane region" description="Helical" evidence="2">
    <location>
        <begin position="282"/>
        <end position="302"/>
    </location>
</feature>
<keyword evidence="2" id="KW-0812">Transmembrane</keyword>
<dbReference type="Proteomes" id="UP000492821">
    <property type="component" value="Unassembled WGS sequence"/>
</dbReference>
<dbReference type="GO" id="GO:0006506">
    <property type="term" value="P:GPI anchor biosynthetic process"/>
    <property type="evidence" value="ECO:0007669"/>
    <property type="project" value="TreeGrafter"/>
</dbReference>
<feature type="domain" description="CWH43-like N-terminal" evidence="3">
    <location>
        <begin position="116"/>
        <end position="337"/>
    </location>
</feature>
<feature type="region of interest" description="Disordered" evidence="1">
    <location>
        <begin position="56"/>
        <end position="91"/>
    </location>
</feature>
<feature type="region of interest" description="Disordered" evidence="1">
    <location>
        <begin position="1"/>
        <end position="24"/>
    </location>
</feature>
<reference evidence="4" key="1">
    <citation type="journal article" date="2013" name="Genetics">
        <title>The draft genome and transcriptome of Panagrellus redivivus are shaped by the harsh demands of a free-living lifestyle.</title>
        <authorList>
            <person name="Srinivasan J."/>
            <person name="Dillman A.R."/>
            <person name="Macchietto M.G."/>
            <person name="Heikkinen L."/>
            <person name="Lakso M."/>
            <person name="Fracchia K.M."/>
            <person name="Antoshechkin I."/>
            <person name="Mortazavi A."/>
            <person name="Wong G."/>
            <person name="Sternberg P.W."/>
        </authorList>
    </citation>
    <scope>NUCLEOTIDE SEQUENCE [LARGE SCALE GENOMIC DNA]</scope>
    <source>
        <strain evidence="4">MT8872</strain>
    </source>
</reference>
<feature type="compositionally biased region" description="Polar residues" evidence="1">
    <location>
        <begin position="1"/>
        <end position="14"/>
    </location>
</feature>
<dbReference type="Pfam" id="PF10277">
    <property type="entry name" value="Frag1"/>
    <property type="match status" value="1"/>
</dbReference>
<feature type="transmembrane region" description="Helical" evidence="2">
    <location>
        <begin position="237"/>
        <end position="261"/>
    </location>
</feature>
<dbReference type="PANTHER" id="PTHR12892:SF9">
    <property type="entry name" value="POST-GPI ATTACHMENT TO PROTEINS FACTOR 2-LIKE"/>
    <property type="match status" value="1"/>
</dbReference>
<feature type="transmembrane region" description="Helical" evidence="2">
    <location>
        <begin position="115"/>
        <end position="138"/>
    </location>
</feature>
<accession>A0A7E4VBB6</accession>
<feature type="transmembrane region" description="Helical" evidence="2">
    <location>
        <begin position="212"/>
        <end position="231"/>
    </location>
</feature>
<protein>
    <submittedName>
        <fullName evidence="5">Post-GPI attachment to proteins factor 2</fullName>
    </submittedName>
</protein>
<dbReference type="InterPro" id="IPR039545">
    <property type="entry name" value="PGAP2"/>
</dbReference>
<reference evidence="5" key="2">
    <citation type="submission" date="2020-10" db="UniProtKB">
        <authorList>
            <consortium name="WormBaseParasite"/>
        </authorList>
    </citation>
    <scope>IDENTIFICATION</scope>
</reference>
<evidence type="ECO:0000259" key="3">
    <source>
        <dbReference type="Pfam" id="PF10277"/>
    </source>
</evidence>
<dbReference type="GO" id="GO:0005789">
    <property type="term" value="C:endoplasmic reticulum membrane"/>
    <property type="evidence" value="ECO:0007669"/>
    <property type="project" value="TreeGrafter"/>
</dbReference>
<dbReference type="WBParaSite" id="Pan_g18354.t1">
    <property type="protein sequence ID" value="Pan_g18354.t1"/>
    <property type="gene ID" value="Pan_g18354"/>
</dbReference>
<evidence type="ECO:0000256" key="1">
    <source>
        <dbReference type="SAM" id="MobiDB-lite"/>
    </source>
</evidence>
<name>A0A7E4VBB6_PANRE</name>
<feature type="compositionally biased region" description="Polar residues" evidence="1">
    <location>
        <begin position="56"/>
        <end position="84"/>
    </location>
</feature>
<evidence type="ECO:0000313" key="4">
    <source>
        <dbReference type="Proteomes" id="UP000492821"/>
    </source>
</evidence>
<sequence>MSSNSTASTASIHSKQLHRSRSGNGLRRSYVIPVELNAKLPEAVVTTENVELEAKQTSIPSVSGSLDNSSYSDTLSSTNPSTTVPGPRNRFPACHPVRRAPEYEVRELLRLSPMAFFFTGFLPPLFGAVSSIIVALTFHNDEISNYNWQCGRARLPSLSRIINLPVERILWQFTFLFHIPLRLVELGVGFFRYGRLRSVETKSPRFYTFARYCYAIFGILELIFMVALSIVGEREAIQYHVIFFYAFGVFATGFFIVNVICHANSLYYLNPYGRKSYKIKKVVCVLYVISVPILLGAFLLYWKKCITFMYDVFAIMEYTDVFLSIAYHSCAFYDIRHKVIFSIREVKKPKRL</sequence>
<evidence type="ECO:0000256" key="2">
    <source>
        <dbReference type="SAM" id="Phobius"/>
    </source>
</evidence>
<keyword evidence="4" id="KW-1185">Reference proteome</keyword>
<proteinExistence type="predicted"/>
<dbReference type="PANTHER" id="PTHR12892">
    <property type="entry name" value="FGF RECEPTOR ACTIVATING PROTEIN 1"/>
    <property type="match status" value="1"/>
</dbReference>
<keyword evidence="2" id="KW-0472">Membrane</keyword>
<dbReference type="InterPro" id="IPR019402">
    <property type="entry name" value="CWH43_N"/>
</dbReference>
<evidence type="ECO:0000313" key="5">
    <source>
        <dbReference type="WBParaSite" id="Pan_g18354.t1"/>
    </source>
</evidence>
<keyword evidence="2" id="KW-1133">Transmembrane helix</keyword>
<feature type="transmembrane region" description="Helical" evidence="2">
    <location>
        <begin position="169"/>
        <end position="191"/>
    </location>
</feature>
<dbReference type="GO" id="GO:0000139">
    <property type="term" value="C:Golgi membrane"/>
    <property type="evidence" value="ECO:0007669"/>
    <property type="project" value="InterPro"/>
</dbReference>
<dbReference type="AlphaFoldDB" id="A0A7E4VBB6"/>
<organism evidence="4 5">
    <name type="scientific">Panagrellus redivivus</name>
    <name type="common">Microworm</name>
    <dbReference type="NCBI Taxonomy" id="6233"/>
    <lineage>
        <taxon>Eukaryota</taxon>
        <taxon>Metazoa</taxon>
        <taxon>Ecdysozoa</taxon>
        <taxon>Nematoda</taxon>
        <taxon>Chromadorea</taxon>
        <taxon>Rhabditida</taxon>
        <taxon>Tylenchina</taxon>
        <taxon>Panagrolaimomorpha</taxon>
        <taxon>Panagrolaimoidea</taxon>
        <taxon>Panagrolaimidae</taxon>
        <taxon>Panagrellus</taxon>
    </lineage>
</organism>